<evidence type="ECO:0000313" key="2">
    <source>
        <dbReference type="EMBL" id="RMV52963.1"/>
    </source>
</evidence>
<dbReference type="EMBL" id="RBUT01000014">
    <property type="protein sequence ID" value="RMV52963.1"/>
    <property type="molecule type" value="Genomic_DNA"/>
</dbReference>
<accession>A0A3M6DAQ2</accession>
<dbReference type="AlphaFoldDB" id="A0A3M6DAQ2"/>
<protein>
    <submittedName>
        <fullName evidence="2">Uncharacterized protein</fullName>
    </submittedName>
</protein>
<sequence>MCSRPRNAAPRRRGEEPGVPSGGADSVPRVMMLAPCSQQADQKADTCGDTDGLPGVVLNIIFGSDHSGLTTLAQRVFSGLQRFLGTQQAFANLGTQFIGLITCQRRGVREQFLSVGNQYLEVGSQDFLSILCGLAGHDFLRLGGMWMFRVPVIPEGSLRLPYRSIGLGGAAAPYSKSIGQEKPQHVEDWGSVFLAIGYAPHA</sequence>
<evidence type="ECO:0000256" key="1">
    <source>
        <dbReference type="SAM" id="MobiDB-lite"/>
    </source>
</evidence>
<gene>
    <name evidence="2" type="ORF">ALP10_04691</name>
</gene>
<proteinExistence type="predicted"/>
<feature type="region of interest" description="Disordered" evidence="1">
    <location>
        <begin position="1"/>
        <end position="26"/>
    </location>
</feature>
<dbReference type="Proteomes" id="UP000279173">
    <property type="component" value="Unassembled WGS sequence"/>
</dbReference>
<reference evidence="2 3" key="1">
    <citation type="submission" date="2018-08" db="EMBL/GenBank/DDBJ databases">
        <title>Recombination of ecologically and evolutionarily significant loci maintains genetic cohesion in the Pseudomonas syringae species complex.</title>
        <authorList>
            <person name="Dillon M."/>
            <person name="Thakur S."/>
            <person name="Almeida R.N.D."/>
            <person name="Weir B.S."/>
            <person name="Guttman D.S."/>
        </authorList>
    </citation>
    <scope>NUCLEOTIDE SEQUENCE [LARGE SCALE GENOMIC DNA]</scope>
    <source>
        <strain evidence="2 3">ICMP 3263</strain>
    </source>
</reference>
<organism evidence="2 3">
    <name type="scientific">Pseudomonas syringae pv. helianthi</name>
    <dbReference type="NCBI Taxonomy" id="251654"/>
    <lineage>
        <taxon>Bacteria</taxon>
        <taxon>Pseudomonadati</taxon>
        <taxon>Pseudomonadota</taxon>
        <taxon>Gammaproteobacteria</taxon>
        <taxon>Pseudomonadales</taxon>
        <taxon>Pseudomonadaceae</taxon>
        <taxon>Pseudomonas</taxon>
    </lineage>
</organism>
<name>A0A3M6DAQ2_9PSED</name>
<comment type="caution">
    <text evidence="2">The sequence shown here is derived from an EMBL/GenBank/DDBJ whole genome shotgun (WGS) entry which is preliminary data.</text>
</comment>
<evidence type="ECO:0000313" key="3">
    <source>
        <dbReference type="Proteomes" id="UP000279173"/>
    </source>
</evidence>